<dbReference type="OrthoDB" id="898323at2759"/>
<protein>
    <submittedName>
        <fullName evidence="8">Mads-box transcription factor 4</fullName>
    </submittedName>
</protein>
<keyword evidence="4" id="KW-0804">Transcription</keyword>
<evidence type="ECO:0000313" key="9">
    <source>
        <dbReference type="EMBL" id="GFP95723.1"/>
    </source>
</evidence>
<dbReference type="InterPro" id="IPR002100">
    <property type="entry name" value="TF_MADSbox"/>
</dbReference>
<name>A0A830CBR4_9LAMI</name>
<comment type="subcellular location">
    <subcellularLocation>
        <location evidence="1">Nucleus</location>
    </subcellularLocation>
</comment>
<evidence type="ECO:0000256" key="3">
    <source>
        <dbReference type="ARBA" id="ARBA00023125"/>
    </source>
</evidence>
<accession>A0A830CBR4</accession>
<dbReference type="GO" id="GO:0046983">
    <property type="term" value="F:protein dimerization activity"/>
    <property type="evidence" value="ECO:0007669"/>
    <property type="project" value="InterPro"/>
</dbReference>
<dbReference type="EMBL" id="BMAC01000404">
    <property type="protein sequence ID" value="GFP95722.1"/>
    <property type="molecule type" value="Genomic_DNA"/>
</dbReference>
<keyword evidence="2" id="KW-0805">Transcription regulation</keyword>
<evidence type="ECO:0000256" key="2">
    <source>
        <dbReference type="ARBA" id="ARBA00023015"/>
    </source>
</evidence>
<dbReference type="PANTHER" id="PTHR48019">
    <property type="entry name" value="SERUM RESPONSE FACTOR HOMOLOG"/>
    <property type="match status" value="1"/>
</dbReference>
<proteinExistence type="predicted"/>
<dbReference type="SMART" id="SM00432">
    <property type="entry name" value="MADS"/>
    <property type="match status" value="1"/>
</dbReference>
<dbReference type="Pfam" id="PF00319">
    <property type="entry name" value="SRF-TF"/>
    <property type="match status" value="1"/>
</dbReference>
<dbReference type="PRINTS" id="PR00404">
    <property type="entry name" value="MADSDOMAIN"/>
</dbReference>
<evidence type="ECO:0000313" key="8">
    <source>
        <dbReference type="EMBL" id="GFP95722.1"/>
    </source>
</evidence>
<keyword evidence="3" id="KW-0238">DNA-binding</keyword>
<dbReference type="GO" id="GO:0003677">
    <property type="term" value="F:DNA binding"/>
    <property type="evidence" value="ECO:0007669"/>
    <property type="project" value="UniProtKB-KW"/>
</dbReference>
<organism evidence="8 10">
    <name type="scientific">Phtheirospermum japonicum</name>
    <dbReference type="NCBI Taxonomy" id="374723"/>
    <lineage>
        <taxon>Eukaryota</taxon>
        <taxon>Viridiplantae</taxon>
        <taxon>Streptophyta</taxon>
        <taxon>Embryophyta</taxon>
        <taxon>Tracheophyta</taxon>
        <taxon>Spermatophyta</taxon>
        <taxon>Magnoliopsida</taxon>
        <taxon>eudicotyledons</taxon>
        <taxon>Gunneridae</taxon>
        <taxon>Pentapetalae</taxon>
        <taxon>asterids</taxon>
        <taxon>lamiids</taxon>
        <taxon>Lamiales</taxon>
        <taxon>Orobanchaceae</taxon>
        <taxon>Orobanchaceae incertae sedis</taxon>
        <taxon>Phtheirospermum</taxon>
    </lineage>
</organism>
<feature type="domain" description="MADS-box" evidence="6">
    <location>
        <begin position="1"/>
        <end position="49"/>
    </location>
</feature>
<dbReference type="InterPro" id="IPR050142">
    <property type="entry name" value="MADS-box/MEF2_TF"/>
</dbReference>
<keyword evidence="10" id="KW-1185">Reference proteome</keyword>
<dbReference type="GO" id="GO:0005634">
    <property type="term" value="C:nucleus"/>
    <property type="evidence" value="ECO:0007669"/>
    <property type="project" value="UniProtKB-SubCell"/>
</dbReference>
<evidence type="ECO:0000313" key="10">
    <source>
        <dbReference type="Proteomes" id="UP000653305"/>
    </source>
</evidence>
<dbReference type="Gene3D" id="3.40.1810.10">
    <property type="entry name" value="Transcription factor, MADS-box"/>
    <property type="match status" value="1"/>
</dbReference>
<dbReference type="AlphaFoldDB" id="A0A830CBR4"/>
<keyword evidence="5" id="KW-0539">Nucleus</keyword>
<dbReference type="SUPFAM" id="SSF55455">
    <property type="entry name" value="SRF-like"/>
    <property type="match status" value="1"/>
</dbReference>
<evidence type="ECO:0000259" key="6">
    <source>
        <dbReference type="PROSITE" id="PS50066"/>
    </source>
</evidence>
<dbReference type="CDD" id="cd00120">
    <property type="entry name" value="MADS"/>
    <property type="match status" value="1"/>
</dbReference>
<evidence type="ECO:0000256" key="4">
    <source>
        <dbReference type="ARBA" id="ARBA00023163"/>
    </source>
</evidence>
<dbReference type="EMBL" id="BMAC01000404">
    <property type="protein sequence ID" value="GFP95723.1"/>
    <property type="molecule type" value="Genomic_DNA"/>
</dbReference>
<dbReference type="EMBL" id="BMAC01000404">
    <property type="protein sequence ID" value="GFP95721.1"/>
    <property type="molecule type" value="Genomic_DNA"/>
</dbReference>
<sequence>MGRGKLRMQLISNSKARRKYFEKRKKSLEKAAKDLSTLCGVDIGMIVYAPAQGKHSDQPITIWPPENQQVLVGLIDSYKASSCNKTYTLSDFFKDKTEKVEDEVKNKLQFDGGLMAKIDAVRRRINLMKGSKTESSDHVLKDYCNYSVDQESSTWKHDEQPPPNFCVLF</sequence>
<evidence type="ECO:0000256" key="5">
    <source>
        <dbReference type="ARBA" id="ARBA00023242"/>
    </source>
</evidence>
<dbReference type="PROSITE" id="PS50066">
    <property type="entry name" value="MADS_BOX_2"/>
    <property type="match status" value="1"/>
</dbReference>
<gene>
    <name evidence="7" type="ORF">PHJA_001716300</name>
    <name evidence="8" type="ORF">PHJA_001716400</name>
    <name evidence="9" type="ORF">PHJA_001716500</name>
</gene>
<evidence type="ECO:0000256" key="1">
    <source>
        <dbReference type="ARBA" id="ARBA00004123"/>
    </source>
</evidence>
<comment type="caution">
    <text evidence="8">The sequence shown here is derived from an EMBL/GenBank/DDBJ whole genome shotgun (WGS) entry which is preliminary data.</text>
</comment>
<dbReference type="Proteomes" id="UP000653305">
    <property type="component" value="Unassembled WGS sequence"/>
</dbReference>
<evidence type="ECO:0000313" key="7">
    <source>
        <dbReference type="EMBL" id="GFP95721.1"/>
    </source>
</evidence>
<reference evidence="8" key="1">
    <citation type="submission" date="2020-07" db="EMBL/GenBank/DDBJ databases">
        <title>Ethylene signaling mediates host invasion by parasitic plants.</title>
        <authorList>
            <person name="Yoshida S."/>
        </authorList>
    </citation>
    <scope>NUCLEOTIDE SEQUENCE</scope>
    <source>
        <strain evidence="8">Okayama</strain>
    </source>
</reference>
<dbReference type="InterPro" id="IPR036879">
    <property type="entry name" value="TF_MADSbox_sf"/>
</dbReference>